<sequence>MNRFKLVFFSPTKDTARVLSALFSKYPNNVGKIGNYEQCAFVSRGTGQFKPVSSANPTIGSLECVEYVEEDRIEILVQDQGRGEEMKETIKALKEIHPYEEVAYDVYRLEDF</sequence>
<evidence type="ECO:0000313" key="3">
    <source>
        <dbReference type="Proteomes" id="UP000027073"/>
    </source>
</evidence>
<reference evidence="3" key="1">
    <citation type="journal article" date="2014" name="Proc. Natl. Acad. Sci. U.S.A.">
        <title>Extensive sampling of basidiomycete genomes demonstrates inadequacy of the white-rot/brown-rot paradigm for wood decay fungi.</title>
        <authorList>
            <person name="Riley R."/>
            <person name="Salamov A.A."/>
            <person name="Brown D.W."/>
            <person name="Nagy L.G."/>
            <person name="Floudas D."/>
            <person name="Held B.W."/>
            <person name="Levasseur A."/>
            <person name="Lombard V."/>
            <person name="Morin E."/>
            <person name="Otillar R."/>
            <person name="Lindquist E.A."/>
            <person name="Sun H."/>
            <person name="LaButti K.M."/>
            <person name="Schmutz J."/>
            <person name="Jabbour D."/>
            <person name="Luo H."/>
            <person name="Baker S.E."/>
            <person name="Pisabarro A.G."/>
            <person name="Walton J.D."/>
            <person name="Blanchette R.A."/>
            <person name="Henrissat B."/>
            <person name="Martin F."/>
            <person name="Cullen D."/>
            <person name="Hibbett D.S."/>
            <person name="Grigoriev I.V."/>
        </authorList>
    </citation>
    <scope>NUCLEOTIDE SEQUENCE [LARGE SCALE GENOMIC DNA]</scope>
    <source>
        <strain evidence="3">PC15</strain>
    </source>
</reference>
<proteinExistence type="predicted"/>
<dbReference type="SUPFAM" id="SSF102705">
    <property type="entry name" value="NIF3 (NGG1p interacting factor 3)-like"/>
    <property type="match status" value="1"/>
</dbReference>
<dbReference type="PANTHER" id="PTHR41774:SF1">
    <property type="entry name" value="NGG1P INTERACTING FACTOR NIF3"/>
    <property type="match status" value="1"/>
</dbReference>
<dbReference type="InParanoid" id="A0A067NKE6"/>
<evidence type="ECO:0000256" key="1">
    <source>
        <dbReference type="ARBA" id="ARBA00020998"/>
    </source>
</evidence>
<dbReference type="AlphaFoldDB" id="A0A067NKE6"/>
<evidence type="ECO:0000313" key="2">
    <source>
        <dbReference type="EMBL" id="KDQ28379.1"/>
    </source>
</evidence>
<name>A0A067NKE6_PLEO1</name>
<dbReference type="EMBL" id="KL198008">
    <property type="protein sequence ID" value="KDQ28379.1"/>
    <property type="molecule type" value="Genomic_DNA"/>
</dbReference>
<protein>
    <recommendedName>
        <fullName evidence="1">ATP phosphoribosyltransferase</fullName>
    </recommendedName>
</protein>
<organism evidence="2 3">
    <name type="scientific">Pleurotus ostreatus (strain PC15)</name>
    <name type="common">Oyster mushroom</name>
    <dbReference type="NCBI Taxonomy" id="1137138"/>
    <lineage>
        <taxon>Eukaryota</taxon>
        <taxon>Fungi</taxon>
        <taxon>Dikarya</taxon>
        <taxon>Basidiomycota</taxon>
        <taxon>Agaricomycotina</taxon>
        <taxon>Agaricomycetes</taxon>
        <taxon>Agaricomycetidae</taxon>
        <taxon>Agaricales</taxon>
        <taxon>Pleurotineae</taxon>
        <taxon>Pleurotaceae</taxon>
        <taxon>Pleurotus</taxon>
    </lineage>
</organism>
<dbReference type="Gene3D" id="3.30.70.120">
    <property type="match status" value="1"/>
</dbReference>
<dbReference type="InterPro" id="IPR015867">
    <property type="entry name" value="N-reg_PII/ATP_PRibTrfase_C"/>
</dbReference>
<dbReference type="VEuPathDB" id="FungiDB:PLEOSDRAFT_28197"/>
<dbReference type="STRING" id="1137138.A0A067NKE6"/>
<dbReference type="Proteomes" id="UP000027073">
    <property type="component" value="Unassembled WGS sequence"/>
</dbReference>
<dbReference type="HOGENOM" id="CLU_120084_1_0_1"/>
<dbReference type="OrthoDB" id="15981at2759"/>
<gene>
    <name evidence="2" type="ORF">PLEOSDRAFT_28197</name>
</gene>
<dbReference type="InterPro" id="IPR036069">
    <property type="entry name" value="DUF34/NIF3_sf"/>
</dbReference>
<dbReference type="PANTHER" id="PTHR41774">
    <property type="match status" value="1"/>
</dbReference>
<accession>A0A067NKE6</accession>